<proteinExistence type="predicted"/>
<comment type="caution">
    <text evidence="2">The sequence shown here is derived from an EMBL/GenBank/DDBJ whole genome shotgun (WGS) entry which is preliminary data.</text>
</comment>
<dbReference type="Proteomes" id="UP000299084">
    <property type="component" value="Unassembled WGS sequence"/>
</dbReference>
<feature type="region of interest" description="Disordered" evidence="1">
    <location>
        <begin position="1"/>
        <end position="32"/>
    </location>
</feature>
<evidence type="ECO:0000256" key="1">
    <source>
        <dbReference type="SAM" id="MobiDB-lite"/>
    </source>
</evidence>
<gene>
    <name evidence="2" type="ORF">Cadr_000013943</name>
</gene>
<organism evidence="2 3">
    <name type="scientific">Camelus dromedarius</name>
    <name type="common">Dromedary</name>
    <name type="synonym">Arabian camel</name>
    <dbReference type="NCBI Taxonomy" id="9838"/>
    <lineage>
        <taxon>Eukaryota</taxon>
        <taxon>Metazoa</taxon>
        <taxon>Chordata</taxon>
        <taxon>Craniata</taxon>
        <taxon>Vertebrata</taxon>
        <taxon>Euteleostomi</taxon>
        <taxon>Mammalia</taxon>
        <taxon>Eutheria</taxon>
        <taxon>Laurasiatheria</taxon>
        <taxon>Artiodactyla</taxon>
        <taxon>Tylopoda</taxon>
        <taxon>Camelidae</taxon>
        <taxon>Camelus</taxon>
    </lineage>
</organism>
<evidence type="ECO:0000313" key="3">
    <source>
        <dbReference type="Proteomes" id="UP000299084"/>
    </source>
</evidence>
<dbReference type="AlphaFoldDB" id="A0A5N4DDB1"/>
<evidence type="ECO:0000313" key="2">
    <source>
        <dbReference type="EMBL" id="KAB1269131.1"/>
    </source>
</evidence>
<reference evidence="2 3" key="1">
    <citation type="journal article" date="2019" name="Mol. Ecol. Resour.">
        <title>Improving Illumina assemblies with Hi-C and long reads: an example with the North African dromedary.</title>
        <authorList>
            <person name="Elbers J.P."/>
            <person name="Rogers M.F."/>
            <person name="Perelman P.L."/>
            <person name="Proskuryakova A.A."/>
            <person name="Serdyukova N.A."/>
            <person name="Johnson W.E."/>
            <person name="Horin P."/>
            <person name="Corander J."/>
            <person name="Murphy D."/>
            <person name="Burger P.A."/>
        </authorList>
    </citation>
    <scope>NUCLEOTIDE SEQUENCE [LARGE SCALE GENOMIC DNA]</scope>
    <source>
        <strain evidence="2">Drom800</strain>
        <tissue evidence="2">Blood</tissue>
    </source>
</reference>
<protein>
    <submittedName>
        <fullName evidence="2">Uncharacterized protein</fullName>
    </submittedName>
</protein>
<name>A0A5N4DDB1_CAMDR</name>
<accession>A0A5N4DDB1</accession>
<dbReference type="EMBL" id="JWIN03000013">
    <property type="protein sequence ID" value="KAB1269131.1"/>
    <property type="molecule type" value="Genomic_DNA"/>
</dbReference>
<keyword evidence="3" id="KW-1185">Reference proteome</keyword>
<sequence>MQGGGQEGSRACLCHRGPPRWGASSLEEVRES</sequence>